<dbReference type="AlphaFoldDB" id="A0A1N7K796"/>
<sequence>MFHGLSRRTLNALIIGCLLIITVINLSFTTSEDSPLEPLDAPPLADTGWHLWRSNKGVPVYWQATASSSLQISITGEDHYAFRTQVPASEWASHLATQITPIAAPRPAGLALQGPLTDVEMQQAASFIIQKLSLTTPDTPEKETSACQQAYPAGALWWNRERGAGVAQPAASGSKPAPSREVWASFRENEIKRLRREWLNPVSAIDIAAELAYHQRSEEYFLQLYQALAVSQRTEPEAFAQCLTEANSSAPRSSE</sequence>
<protein>
    <submittedName>
        <fullName evidence="2">Uncharacterized protein</fullName>
    </submittedName>
</protein>
<dbReference type="OrthoDB" id="6121262at2"/>
<dbReference type="STRING" id="484498.SAMN05421686_102358"/>
<feature type="transmembrane region" description="Helical" evidence="1">
    <location>
        <begin position="12"/>
        <end position="28"/>
    </location>
</feature>
<dbReference type="Proteomes" id="UP000185639">
    <property type="component" value="Unassembled WGS sequence"/>
</dbReference>
<reference evidence="3" key="1">
    <citation type="submission" date="2017-01" db="EMBL/GenBank/DDBJ databases">
        <authorList>
            <person name="Varghese N."/>
            <person name="Submissions S."/>
        </authorList>
    </citation>
    <scope>NUCLEOTIDE SEQUENCE [LARGE SCALE GENOMIC DNA]</scope>
    <source>
        <strain evidence="3">DSM 24913</strain>
    </source>
</reference>
<evidence type="ECO:0000256" key="1">
    <source>
        <dbReference type="SAM" id="Phobius"/>
    </source>
</evidence>
<dbReference type="RefSeq" id="WP_076514481.1">
    <property type="nucleotide sequence ID" value="NZ_FTOH01000002.1"/>
</dbReference>
<accession>A0A1N7K796</accession>
<keyword evidence="1" id="KW-0472">Membrane</keyword>
<proteinExistence type="predicted"/>
<keyword evidence="1" id="KW-0812">Transmembrane</keyword>
<evidence type="ECO:0000313" key="3">
    <source>
        <dbReference type="Proteomes" id="UP000185639"/>
    </source>
</evidence>
<evidence type="ECO:0000313" key="2">
    <source>
        <dbReference type="EMBL" id="SIS57461.1"/>
    </source>
</evidence>
<name>A0A1N7K796_9GAMM</name>
<organism evidence="2 3">
    <name type="scientific">Thalassolituus maritimus</name>
    <dbReference type="NCBI Taxonomy" id="484498"/>
    <lineage>
        <taxon>Bacteria</taxon>
        <taxon>Pseudomonadati</taxon>
        <taxon>Pseudomonadota</taxon>
        <taxon>Gammaproteobacteria</taxon>
        <taxon>Oceanospirillales</taxon>
        <taxon>Oceanospirillaceae</taxon>
        <taxon>Thalassolituus</taxon>
    </lineage>
</organism>
<dbReference type="EMBL" id="FTOH01000002">
    <property type="protein sequence ID" value="SIS57461.1"/>
    <property type="molecule type" value="Genomic_DNA"/>
</dbReference>
<gene>
    <name evidence="2" type="ORF">SAMN05421686_102358</name>
</gene>
<keyword evidence="3" id="KW-1185">Reference proteome</keyword>
<keyword evidence="1" id="KW-1133">Transmembrane helix</keyword>